<accession>A0ABQ4HDB4</accession>
<dbReference type="Proteomes" id="UP000633041">
    <property type="component" value="Unassembled WGS sequence"/>
</dbReference>
<feature type="transmembrane region" description="Helical" evidence="7">
    <location>
        <begin position="118"/>
        <end position="143"/>
    </location>
</feature>
<evidence type="ECO:0000313" key="10">
    <source>
        <dbReference type="Proteomes" id="UP000633041"/>
    </source>
</evidence>
<evidence type="ECO:0000256" key="7">
    <source>
        <dbReference type="SAM" id="Phobius"/>
    </source>
</evidence>
<proteinExistence type="predicted"/>
<feature type="domain" description="Major facilitator superfamily (MFS) profile" evidence="8">
    <location>
        <begin position="1"/>
        <end position="459"/>
    </location>
</feature>
<keyword evidence="4 7" id="KW-0812">Transmembrane</keyword>
<name>A0ABQ4HDB4_9ACTN</name>
<evidence type="ECO:0000256" key="2">
    <source>
        <dbReference type="ARBA" id="ARBA00022448"/>
    </source>
</evidence>
<evidence type="ECO:0000256" key="1">
    <source>
        <dbReference type="ARBA" id="ARBA00004651"/>
    </source>
</evidence>
<evidence type="ECO:0000313" key="9">
    <source>
        <dbReference type="EMBL" id="GII10117.1"/>
    </source>
</evidence>
<evidence type="ECO:0000256" key="4">
    <source>
        <dbReference type="ARBA" id="ARBA00022692"/>
    </source>
</evidence>
<dbReference type="PANTHER" id="PTHR42718">
    <property type="entry name" value="MAJOR FACILITATOR SUPERFAMILY MULTIDRUG TRANSPORTER MFSC"/>
    <property type="match status" value="1"/>
</dbReference>
<evidence type="ECO:0000259" key="8">
    <source>
        <dbReference type="PROSITE" id="PS50850"/>
    </source>
</evidence>
<dbReference type="PANTHER" id="PTHR42718:SF46">
    <property type="entry name" value="BLR6921 PROTEIN"/>
    <property type="match status" value="1"/>
</dbReference>
<dbReference type="InterPro" id="IPR011701">
    <property type="entry name" value="MFS"/>
</dbReference>
<dbReference type="PROSITE" id="PS50850">
    <property type="entry name" value="MFS"/>
    <property type="match status" value="1"/>
</dbReference>
<feature type="transmembrane region" description="Helical" evidence="7">
    <location>
        <begin position="343"/>
        <end position="362"/>
    </location>
</feature>
<dbReference type="EMBL" id="BOOL01000030">
    <property type="protein sequence ID" value="GII10117.1"/>
    <property type="molecule type" value="Genomic_DNA"/>
</dbReference>
<dbReference type="InterPro" id="IPR004638">
    <property type="entry name" value="EmrB-like"/>
</dbReference>
<feature type="transmembrane region" description="Helical" evidence="7">
    <location>
        <begin position="318"/>
        <end position="337"/>
    </location>
</feature>
<comment type="subcellular location">
    <subcellularLocation>
        <location evidence="1">Cell membrane</location>
        <topology evidence="1">Multi-pass membrane protein</topology>
    </subcellularLocation>
</comment>
<evidence type="ECO:0000256" key="5">
    <source>
        <dbReference type="ARBA" id="ARBA00022989"/>
    </source>
</evidence>
<gene>
    <name evidence="9" type="ORF">Ppa06_39150</name>
</gene>
<dbReference type="Gene3D" id="1.20.1720.10">
    <property type="entry name" value="Multidrug resistance protein D"/>
    <property type="match status" value="1"/>
</dbReference>
<feature type="transmembrane region" description="Helical" evidence="7">
    <location>
        <begin position="149"/>
        <end position="168"/>
    </location>
</feature>
<evidence type="ECO:0000256" key="3">
    <source>
        <dbReference type="ARBA" id="ARBA00022475"/>
    </source>
</evidence>
<evidence type="ECO:0000256" key="6">
    <source>
        <dbReference type="ARBA" id="ARBA00023136"/>
    </source>
</evidence>
<dbReference type="NCBIfam" id="TIGR00711">
    <property type="entry name" value="efflux_EmrB"/>
    <property type="match status" value="1"/>
</dbReference>
<feature type="transmembrane region" description="Helical" evidence="7">
    <location>
        <begin position="180"/>
        <end position="200"/>
    </location>
</feature>
<feature type="transmembrane region" description="Helical" evidence="7">
    <location>
        <begin position="86"/>
        <end position="111"/>
    </location>
</feature>
<reference evidence="9 10" key="1">
    <citation type="submission" date="2021-01" db="EMBL/GenBank/DDBJ databases">
        <title>Whole genome shotgun sequence of Planomonospora parontospora subsp. parontospora NBRC 13880.</title>
        <authorList>
            <person name="Komaki H."/>
            <person name="Tamura T."/>
        </authorList>
    </citation>
    <scope>NUCLEOTIDE SEQUENCE [LARGE SCALE GENOMIC DNA]</scope>
    <source>
        <strain evidence="9 10">NBRC 13880</strain>
    </source>
</reference>
<dbReference type="Pfam" id="PF07690">
    <property type="entry name" value="MFS_1"/>
    <property type="match status" value="1"/>
</dbReference>
<feature type="transmembrane region" description="Helical" evidence="7">
    <location>
        <begin position="288"/>
        <end position="306"/>
    </location>
</feature>
<keyword evidence="10" id="KW-1185">Reference proteome</keyword>
<dbReference type="Gene3D" id="1.20.1250.20">
    <property type="entry name" value="MFS general substrate transporter like domains"/>
    <property type="match status" value="1"/>
</dbReference>
<keyword evidence="3" id="KW-1003">Cell membrane</keyword>
<sequence length="471" mass="48051">MIAFVVMVDTTIIQVMVPDLMRGLGASLEQVLWVVNGFVLVYAALLITAGRAGGIVGPRPLLIAGLLLFGSASFACGLATSPEQLIIARVAQGIGGAMIVPQSLTLVALMFPENRRGAALGVVSATMALAAIVGPVGGGAIITAWGWRWAFLINVPICLLALAMALRYVPGMRPDHHQSLDWGGVALVTAGLGAITYGLVEGERYGWGTVAGPVTIPSVLTAGLLLLCAFAWWEHRHAAPVLPLGLFRYRSFVVAGWLACVQFVVMLGLMLVITLHVQRAQAGSAIDAGLILLPMAVMAGLLSPLAGWLTDRVGGGRIIMAGFAAMAAGVAWFALLISPSVPVLGLALPSALVGAGVGLVMAPASTEAVRGLPASLVPAASGVLNTGRQLAGLLGVTLVGVILQTGSAVRETVASGRHEGADAVLAGAFTAAARPALITLAAVALLAALACLLLRSRPSRSPSPQMTSLAP</sequence>
<keyword evidence="6 7" id="KW-0472">Membrane</keyword>
<dbReference type="InterPro" id="IPR036259">
    <property type="entry name" value="MFS_trans_sf"/>
</dbReference>
<feature type="transmembrane region" description="Helical" evidence="7">
    <location>
        <begin position="429"/>
        <end position="454"/>
    </location>
</feature>
<dbReference type="InterPro" id="IPR020846">
    <property type="entry name" value="MFS_dom"/>
</dbReference>
<feature type="transmembrane region" description="Helical" evidence="7">
    <location>
        <begin position="31"/>
        <end position="49"/>
    </location>
</feature>
<keyword evidence="2" id="KW-0813">Transport</keyword>
<protein>
    <submittedName>
        <fullName evidence="9">Drug resistance transporter, EmrB/QacA subfamily protein</fullName>
    </submittedName>
</protein>
<feature type="transmembrane region" description="Helical" evidence="7">
    <location>
        <begin position="212"/>
        <end position="233"/>
    </location>
</feature>
<organism evidence="9 10">
    <name type="scientific">Planomonospora parontospora subsp. parontospora</name>
    <dbReference type="NCBI Taxonomy" id="97194"/>
    <lineage>
        <taxon>Bacteria</taxon>
        <taxon>Bacillati</taxon>
        <taxon>Actinomycetota</taxon>
        <taxon>Actinomycetes</taxon>
        <taxon>Streptosporangiales</taxon>
        <taxon>Streptosporangiaceae</taxon>
        <taxon>Planomonospora</taxon>
    </lineage>
</organism>
<feature type="transmembrane region" description="Helical" evidence="7">
    <location>
        <begin position="254"/>
        <end position="276"/>
    </location>
</feature>
<dbReference type="SUPFAM" id="SSF103473">
    <property type="entry name" value="MFS general substrate transporter"/>
    <property type="match status" value="1"/>
</dbReference>
<comment type="caution">
    <text evidence="9">The sequence shown here is derived from an EMBL/GenBank/DDBJ whole genome shotgun (WGS) entry which is preliminary data.</text>
</comment>
<keyword evidence="5 7" id="KW-1133">Transmembrane helix</keyword>
<feature type="transmembrane region" description="Helical" evidence="7">
    <location>
        <begin position="61"/>
        <end position="80"/>
    </location>
</feature>